<organism evidence="1 2">
    <name type="scientific">Synechococcus phage S-SM2</name>
    <dbReference type="NCBI Taxonomy" id="444860"/>
    <lineage>
        <taxon>Viruses</taxon>
        <taxon>Duplodnaviria</taxon>
        <taxon>Heunggongvirae</taxon>
        <taxon>Uroviricota</taxon>
        <taxon>Caudoviricetes</taxon>
        <taxon>Pantevenvirales</taxon>
        <taxon>Kyanoviridae</taxon>
        <taxon>Nilusvirus</taxon>
        <taxon>Nilusvirus ssm2</taxon>
    </lineage>
</organism>
<dbReference type="Gene3D" id="2.30.30.100">
    <property type="match status" value="1"/>
</dbReference>
<evidence type="ECO:0000313" key="1">
    <source>
        <dbReference type="EMBL" id="ADO97491.1"/>
    </source>
</evidence>
<dbReference type="OrthoDB" id="28400at10239"/>
<dbReference type="RefSeq" id="YP_004322305.1">
    <property type="nucleotide sequence ID" value="NC_015279.1"/>
</dbReference>
<dbReference type="Pfam" id="PF20198">
    <property type="entry name" value="DUF6561"/>
    <property type="match status" value="1"/>
</dbReference>
<evidence type="ECO:0000313" key="2">
    <source>
        <dbReference type="Proteomes" id="UP000006524"/>
    </source>
</evidence>
<keyword evidence="2" id="KW-1185">Reference proteome</keyword>
<sequence length="93" mass="10608">MEKTEQEKIIKLIVLTNNLKLISQVEQVGADIGEPDCKLTKPYEVVLQEDGKLFLRRWLEGFSSDDAFMMSSDKILTLSEPTMQILDSYKGLI</sequence>
<gene>
    <name evidence="1" type="ORF">SSM2_149</name>
</gene>
<proteinExistence type="predicted"/>
<dbReference type="KEGG" id="vg:10326781"/>
<dbReference type="Proteomes" id="UP000006524">
    <property type="component" value="Segment"/>
</dbReference>
<name>E3SJ43_9CAUD</name>
<reference evidence="1 2" key="1">
    <citation type="journal article" date="2010" name="Environ. Microbiol.">
        <title>Genomic analysis of oceanic cyanobacterial myoviruses compared with T4-like myoviruses from diverse hosts and environments.</title>
        <authorList>
            <person name="Sullivan M.B."/>
            <person name="Huang K.H."/>
            <person name="Ignacio-Espinoza J.C."/>
            <person name="Berlin A.M."/>
            <person name="Kelly L."/>
            <person name="Weigele P.R."/>
            <person name="DeFrancesco A.S."/>
            <person name="Kern S.E."/>
            <person name="Thompson L.R."/>
            <person name="Young S."/>
            <person name="Yandava C."/>
            <person name="Fu R."/>
            <person name="Krastins B."/>
            <person name="Chase M."/>
            <person name="Sarracino D."/>
            <person name="Osburne M.S."/>
            <person name="Henn M.R."/>
            <person name="Chisholm S.W."/>
        </authorList>
    </citation>
    <scope>NUCLEOTIDE SEQUENCE [LARGE SCALE GENOMIC DNA]</scope>
    <source>
        <strain evidence="1">8017-1</strain>
    </source>
</reference>
<dbReference type="GeneID" id="10326781"/>
<accession>E3SJ43</accession>
<dbReference type="EMBL" id="GU071095">
    <property type="protein sequence ID" value="ADO97491.1"/>
    <property type="molecule type" value="Genomic_DNA"/>
</dbReference>
<protein>
    <submittedName>
        <fullName evidence="1">Uncharacterized protein</fullName>
    </submittedName>
</protein>
<dbReference type="InterPro" id="IPR046691">
    <property type="entry name" value="DUF6561"/>
</dbReference>